<dbReference type="PANTHER" id="PTHR35091:SF2">
    <property type="entry name" value="FLAGELLAR PROTEIN FLIL"/>
    <property type="match status" value="1"/>
</dbReference>
<keyword evidence="11" id="KW-0966">Cell projection</keyword>
<sequence>MASRPIKHDKDSREVKVEQKSSKSSKLKLILAIASAVLLLGAGGGGAAWYFVQAQDGATAAAKQKPPVFIALETFTVNLQPEHSDQHLQTNLTFRVADTGAVDLIKLHMPVVRNRILLLLSSKTASQIATVEGKKKLATELAAEVNHPFAEGGTSQTVESVLFTSFVIQ</sequence>
<protein>
    <recommendedName>
        <fullName evidence="10">Flagellar protein FliL</fullName>
    </recommendedName>
</protein>
<dbReference type="EMBL" id="FOBH01000002">
    <property type="protein sequence ID" value="SEK69103.1"/>
    <property type="molecule type" value="Genomic_DNA"/>
</dbReference>
<accession>A0A1H7J2W5</accession>
<comment type="similarity">
    <text evidence="3 10">Belongs to the FliL family.</text>
</comment>
<feature type="transmembrane region" description="Helical" evidence="10">
    <location>
        <begin position="29"/>
        <end position="52"/>
    </location>
</feature>
<comment type="function">
    <text evidence="1 10">Controls the rotational direction of flagella during chemotaxis.</text>
</comment>
<dbReference type="Proteomes" id="UP000198620">
    <property type="component" value="Unassembled WGS sequence"/>
</dbReference>
<dbReference type="STRING" id="1233.SAMN05216387_102376"/>
<dbReference type="GO" id="GO:0005886">
    <property type="term" value="C:plasma membrane"/>
    <property type="evidence" value="ECO:0007669"/>
    <property type="project" value="UniProtKB-SubCell"/>
</dbReference>
<dbReference type="Pfam" id="PF03748">
    <property type="entry name" value="FliL"/>
    <property type="match status" value="1"/>
</dbReference>
<dbReference type="GO" id="GO:0009425">
    <property type="term" value="C:bacterial-type flagellum basal body"/>
    <property type="evidence" value="ECO:0007669"/>
    <property type="project" value="InterPro"/>
</dbReference>
<keyword evidence="8 10" id="KW-1133">Transmembrane helix</keyword>
<keyword evidence="6 10" id="KW-0812">Transmembrane</keyword>
<keyword evidence="4" id="KW-1003">Cell membrane</keyword>
<evidence type="ECO:0000256" key="10">
    <source>
        <dbReference type="RuleBase" id="RU364125"/>
    </source>
</evidence>
<evidence type="ECO:0000256" key="9">
    <source>
        <dbReference type="ARBA" id="ARBA00023136"/>
    </source>
</evidence>
<name>A0A1H7J2W5_9PROT</name>
<keyword evidence="9 10" id="KW-0472">Membrane</keyword>
<organism evidence="11 12">
    <name type="scientific">Nitrosovibrio tenuis</name>
    <dbReference type="NCBI Taxonomy" id="1233"/>
    <lineage>
        <taxon>Bacteria</taxon>
        <taxon>Pseudomonadati</taxon>
        <taxon>Pseudomonadota</taxon>
        <taxon>Betaproteobacteria</taxon>
        <taxon>Nitrosomonadales</taxon>
        <taxon>Nitrosomonadaceae</taxon>
        <taxon>Nitrosovibrio</taxon>
    </lineage>
</organism>
<dbReference type="GO" id="GO:0006935">
    <property type="term" value="P:chemotaxis"/>
    <property type="evidence" value="ECO:0007669"/>
    <property type="project" value="UniProtKB-KW"/>
</dbReference>
<dbReference type="InterPro" id="IPR005503">
    <property type="entry name" value="FliL"/>
</dbReference>
<evidence type="ECO:0000313" key="12">
    <source>
        <dbReference type="Proteomes" id="UP000198620"/>
    </source>
</evidence>
<keyword evidence="7 10" id="KW-0283">Flagellar rotation</keyword>
<reference evidence="11 12" key="1">
    <citation type="submission" date="2016-10" db="EMBL/GenBank/DDBJ databases">
        <authorList>
            <person name="de Groot N.N."/>
        </authorList>
    </citation>
    <scope>NUCLEOTIDE SEQUENCE [LARGE SCALE GENOMIC DNA]</scope>
    <source>
        <strain evidence="11 12">Nv1</strain>
    </source>
</reference>
<keyword evidence="11" id="KW-0969">Cilium</keyword>
<keyword evidence="11" id="KW-0282">Flagellum</keyword>
<evidence type="ECO:0000256" key="1">
    <source>
        <dbReference type="ARBA" id="ARBA00002254"/>
    </source>
</evidence>
<keyword evidence="10" id="KW-0997">Cell inner membrane</keyword>
<comment type="subcellular location">
    <subcellularLocation>
        <location evidence="10">Cell inner membrane</location>
    </subcellularLocation>
    <subcellularLocation>
        <location evidence="2">Cell membrane</location>
        <topology evidence="2">Single-pass membrane protein</topology>
    </subcellularLocation>
</comment>
<evidence type="ECO:0000256" key="6">
    <source>
        <dbReference type="ARBA" id="ARBA00022692"/>
    </source>
</evidence>
<dbReference type="GO" id="GO:0071978">
    <property type="term" value="P:bacterial-type flagellum-dependent swarming motility"/>
    <property type="evidence" value="ECO:0007669"/>
    <property type="project" value="TreeGrafter"/>
</dbReference>
<gene>
    <name evidence="11" type="ORF">SAMN05216387_102376</name>
</gene>
<evidence type="ECO:0000256" key="3">
    <source>
        <dbReference type="ARBA" id="ARBA00008281"/>
    </source>
</evidence>
<dbReference type="RefSeq" id="WP_090827528.1">
    <property type="nucleotide sequence ID" value="NZ_FOBH01000002.1"/>
</dbReference>
<evidence type="ECO:0000256" key="4">
    <source>
        <dbReference type="ARBA" id="ARBA00022475"/>
    </source>
</evidence>
<evidence type="ECO:0000256" key="2">
    <source>
        <dbReference type="ARBA" id="ARBA00004162"/>
    </source>
</evidence>
<dbReference type="AlphaFoldDB" id="A0A1H7J2W5"/>
<evidence type="ECO:0000313" key="11">
    <source>
        <dbReference type="EMBL" id="SEK69103.1"/>
    </source>
</evidence>
<evidence type="ECO:0000256" key="7">
    <source>
        <dbReference type="ARBA" id="ARBA00022779"/>
    </source>
</evidence>
<keyword evidence="5 10" id="KW-0145">Chemotaxis</keyword>
<evidence type="ECO:0000256" key="8">
    <source>
        <dbReference type="ARBA" id="ARBA00022989"/>
    </source>
</evidence>
<dbReference type="NCBIfam" id="NF005435">
    <property type="entry name" value="PRK07021.1"/>
    <property type="match status" value="1"/>
</dbReference>
<dbReference type="OrthoDB" id="5297029at2"/>
<proteinExistence type="inferred from homology"/>
<keyword evidence="12" id="KW-1185">Reference proteome</keyword>
<evidence type="ECO:0000256" key="5">
    <source>
        <dbReference type="ARBA" id="ARBA00022500"/>
    </source>
</evidence>
<dbReference type="PANTHER" id="PTHR35091">
    <property type="entry name" value="FLAGELLAR PROTEIN FLIL"/>
    <property type="match status" value="1"/>
</dbReference>